<name>A0A561BH22_9BURK</name>
<dbReference type="SUPFAM" id="SSF81342">
    <property type="entry name" value="Transmembrane di-heme cytochromes"/>
    <property type="match status" value="1"/>
</dbReference>
<feature type="domain" description="Cytochrome b561 bacterial/Ni-hydrogenase" evidence="7">
    <location>
        <begin position="12"/>
        <end position="173"/>
    </location>
</feature>
<comment type="caution">
    <text evidence="8">The sequence shown here is derived from an EMBL/GenBank/DDBJ whole genome shotgun (WGS) entry which is preliminary data.</text>
</comment>
<dbReference type="GO" id="GO:0009055">
    <property type="term" value="F:electron transfer activity"/>
    <property type="evidence" value="ECO:0007669"/>
    <property type="project" value="InterPro"/>
</dbReference>
<feature type="transmembrane region" description="Helical" evidence="6">
    <location>
        <begin position="140"/>
        <end position="160"/>
    </location>
</feature>
<gene>
    <name evidence="8" type="ORF">FB547_108226</name>
</gene>
<feature type="transmembrane region" description="Helical" evidence="6">
    <location>
        <begin position="100"/>
        <end position="120"/>
    </location>
</feature>
<dbReference type="InterPro" id="IPR011577">
    <property type="entry name" value="Cyt_b561_bac/Ni-Hgenase"/>
</dbReference>
<evidence type="ECO:0000256" key="4">
    <source>
        <dbReference type="ARBA" id="ARBA00022989"/>
    </source>
</evidence>
<comment type="subcellular location">
    <subcellularLocation>
        <location evidence="1">Cell membrane</location>
        <topology evidence="1">Multi-pass membrane protein</topology>
    </subcellularLocation>
</comment>
<keyword evidence="5 6" id="KW-0472">Membrane</keyword>
<dbReference type="PANTHER" id="PTHR30485:SF2">
    <property type="entry name" value="BLL0597 PROTEIN"/>
    <property type="match status" value="1"/>
</dbReference>
<keyword evidence="4 6" id="KW-1133">Transmembrane helix</keyword>
<dbReference type="OrthoDB" id="196472at2"/>
<evidence type="ECO:0000256" key="3">
    <source>
        <dbReference type="ARBA" id="ARBA00022692"/>
    </source>
</evidence>
<reference evidence="8 9" key="1">
    <citation type="submission" date="2019-06" db="EMBL/GenBank/DDBJ databases">
        <title>Sorghum-associated microbial communities from plants grown in Nebraska, USA.</title>
        <authorList>
            <person name="Schachtman D."/>
        </authorList>
    </citation>
    <scope>NUCLEOTIDE SEQUENCE [LARGE SCALE GENOMIC DNA]</scope>
    <source>
        <strain evidence="8 9">T529</strain>
    </source>
</reference>
<evidence type="ECO:0000256" key="1">
    <source>
        <dbReference type="ARBA" id="ARBA00004651"/>
    </source>
</evidence>
<evidence type="ECO:0000256" key="6">
    <source>
        <dbReference type="SAM" id="Phobius"/>
    </source>
</evidence>
<keyword evidence="3 6" id="KW-0812">Transmembrane</keyword>
<dbReference type="RefSeq" id="WP_145745917.1">
    <property type="nucleotide sequence ID" value="NZ_VIVL01000008.1"/>
</dbReference>
<dbReference type="InterPro" id="IPR016174">
    <property type="entry name" value="Di-haem_cyt_TM"/>
</dbReference>
<evidence type="ECO:0000256" key="5">
    <source>
        <dbReference type="ARBA" id="ARBA00023136"/>
    </source>
</evidence>
<dbReference type="EMBL" id="VIVL01000008">
    <property type="protein sequence ID" value="TWD78168.1"/>
    <property type="molecule type" value="Genomic_DNA"/>
</dbReference>
<dbReference type="GO" id="GO:0020037">
    <property type="term" value="F:heme binding"/>
    <property type="evidence" value="ECO:0007669"/>
    <property type="project" value="TreeGrafter"/>
</dbReference>
<dbReference type="GO" id="GO:0022904">
    <property type="term" value="P:respiratory electron transport chain"/>
    <property type="evidence" value="ECO:0007669"/>
    <property type="project" value="InterPro"/>
</dbReference>
<accession>A0A561BH22</accession>
<protein>
    <submittedName>
        <fullName evidence="8">Cytochrome b</fullName>
    </submittedName>
</protein>
<feature type="transmembrane region" description="Helical" evidence="6">
    <location>
        <begin position="45"/>
        <end position="64"/>
    </location>
</feature>
<dbReference type="Proteomes" id="UP000319722">
    <property type="component" value="Unassembled WGS sequence"/>
</dbReference>
<dbReference type="Pfam" id="PF01292">
    <property type="entry name" value="Ni_hydr_CYTB"/>
    <property type="match status" value="1"/>
</dbReference>
<evidence type="ECO:0000256" key="2">
    <source>
        <dbReference type="ARBA" id="ARBA00022475"/>
    </source>
</evidence>
<dbReference type="InterPro" id="IPR051542">
    <property type="entry name" value="Hydrogenase_cytochrome"/>
</dbReference>
<evidence type="ECO:0000313" key="9">
    <source>
        <dbReference type="Proteomes" id="UP000319722"/>
    </source>
</evidence>
<evidence type="ECO:0000313" key="8">
    <source>
        <dbReference type="EMBL" id="TWD78168.1"/>
    </source>
</evidence>
<organism evidence="8 9">
    <name type="scientific">Variovorax beijingensis</name>
    <dbReference type="NCBI Taxonomy" id="2496117"/>
    <lineage>
        <taxon>Bacteria</taxon>
        <taxon>Pseudomonadati</taxon>
        <taxon>Pseudomonadota</taxon>
        <taxon>Betaproteobacteria</taxon>
        <taxon>Burkholderiales</taxon>
        <taxon>Comamonadaceae</taxon>
        <taxon>Variovorax</taxon>
    </lineage>
</organism>
<evidence type="ECO:0000259" key="7">
    <source>
        <dbReference type="Pfam" id="PF01292"/>
    </source>
</evidence>
<dbReference type="PANTHER" id="PTHR30485">
    <property type="entry name" value="NI/FE-HYDROGENASE 1 B-TYPE CYTOCHROME SUBUNIT"/>
    <property type="match status" value="1"/>
</dbReference>
<proteinExistence type="predicted"/>
<feature type="transmembrane region" description="Helical" evidence="6">
    <location>
        <begin position="12"/>
        <end position="33"/>
    </location>
</feature>
<dbReference type="Gene3D" id="1.20.950.20">
    <property type="entry name" value="Transmembrane di-heme cytochromes, Chain C"/>
    <property type="match status" value="1"/>
</dbReference>
<keyword evidence="2" id="KW-1003">Cell membrane</keyword>
<dbReference type="AlphaFoldDB" id="A0A561BH22"/>
<dbReference type="GO" id="GO:0005886">
    <property type="term" value="C:plasma membrane"/>
    <property type="evidence" value="ECO:0007669"/>
    <property type="project" value="UniProtKB-SubCell"/>
</dbReference>
<sequence>MRAAPGRPPVQVWALWLRATHWALVAAIAVAWFSGEALLRQHELAGYATLALIAGRCIGGWWGGRYARFRQFVRSPAQVQHYMCEVLARREKRYLGHNPLGGWMVVALLATVTAAGVTGWMYSLDMFWGLAWVEWLHRSLAWTLVALIALHLAGVAFTSWRHRENLVAAMLSGYKRPQEPGDVD</sequence>